<sequence length="132" mass="14674">MKKFYVASSFSNTNSVNYVVQQLVTKGYLHTYDWTKNAKTREEKSITLADLKEIGQKEKSAVMDSDFIVVLLPGGKGTHIELGIAIGLAKKAYIHSPDGAIDNPETTSTFYHLPDVEKCYGTLDDLLKKITD</sequence>
<dbReference type="Gene3D" id="3.40.50.450">
    <property type="match status" value="1"/>
</dbReference>
<reference evidence="1 2" key="1">
    <citation type="submission" date="2017-02" db="EMBL/GenBank/DDBJ databases">
        <title>The complete genomic sequence of a novel cold adapted crude oil-degrading bacterium Planococcus qaidamina Y42.</title>
        <authorList>
            <person name="Yang R."/>
        </authorList>
    </citation>
    <scope>NUCLEOTIDE SEQUENCE [LARGE SCALE GENOMIC DNA]</scope>
    <source>
        <strain evidence="1 2">Y42</strain>
        <plasmid evidence="1 2">unnamed2</plasmid>
    </source>
</reference>
<dbReference type="KEGG" id="pmar:B0X71_20450"/>
<dbReference type="RefSeq" id="WP_077591386.1">
    <property type="nucleotide sequence ID" value="NZ_CP019642.1"/>
</dbReference>
<dbReference type="OrthoDB" id="2059845at2"/>
<keyword evidence="2" id="KW-1185">Reference proteome</keyword>
<evidence type="ECO:0000313" key="1">
    <source>
        <dbReference type="EMBL" id="AQQ55548.1"/>
    </source>
</evidence>
<accession>A0A1Q2L523</accession>
<proteinExistence type="predicted"/>
<geneLocation type="plasmid" evidence="1 2">
    <name>unnamed2</name>
</geneLocation>
<dbReference type="SUPFAM" id="SSF52309">
    <property type="entry name" value="N-(deoxy)ribosyltransferase-like"/>
    <property type="match status" value="1"/>
</dbReference>
<protein>
    <submittedName>
        <fullName evidence="1">Group-specific protein</fullName>
    </submittedName>
</protein>
<evidence type="ECO:0000313" key="2">
    <source>
        <dbReference type="Proteomes" id="UP000188184"/>
    </source>
</evidence>
<organism evidence="1 2">
    <name type="scientific">Planococcus lenghuensis</name>
    <dbReference type="NCBI Taxonomy" id="2213202"/>
    <lineage>
        <taxon>Bacteria</taxon>
        <taxon>Bacillati</taxon>
        <taxon>Bacillota</taxon>
        <taxon>Bacilli</taxon>
        <taxon>Bacillales</taxon>
        <taxon>Caryophanaceae</taxon>
        <taxon>Planococcus</taxon>
    </lineage>
</organism>
<keyword evidence="1" id="KW-0614">Plasmid</keyword>
<name>A0A1Q2L523_9BACL</name>
<gene>
    <name evidence="1" type="ORF">B0X71_20450</name>
</gene>
<dbReference type="EMBL" id="CP019642">
    <property type="protein sequence ID" value="AQQ55548.1"/>
    <property type="molecule type" value="Genomic_DNA"/>
</dbReference>
<dbReference type="Proteomes" id="UP000188184">
    <property type="component" value="Plasmid unnamed2"/>
</dbReference>
<dbReference type="AlphaFoldDB" id="A0A1Q2L523"/>